<keyword evidence="2" id="KW-1185">Reference proteome</keyword>
<dbReference type="AlphaFoldDB" id="A0A317UK32"/>
<dbReference type="GeneID" id="37049047"/>
<dbReference type="Proteomes" id="UP000246171">
    <property type="component" value="Unassembled WGS sequence"/>
</dbReference>
<evidence type="ECO:0000313" key="2">
    <source>
        <dbReference type="Proteomes" id="UP000246171"/>
    </source>
</evidence>
<proteinExistence type="predicted"/>
<dbReference type="OrthoDB" id="5392716at2759"/>
<organism evidence="1 2">
    <name type="scientific">Aspergillus eucalypticola (strain CBS 122712 / IBT 29274)</name>
    <dbReference type="NCBI Taxonomy" id="1448314"/>
    <lineage>
        <taxon>Eukaryota</taxon>
        <taxon>Fungi</taxon>
        <taxon>Dikarya</taxon>
        <taxon>Ascomycota</taxon>
        <taxon>Pezizomycotina</taxon>
        <taxon>Eurotiomycetes</taxon>
        <taxon>Eurotiomycetidae</taxon>
        <taxon>Eurotiales</taxon>
        <taxon>Aspergillaceae</taxon>
        <taxon>Aspergillus</taxon>
        <taxon>Aspergillus subgen. Circumdati</taxon>
    </lineage>
</organism>
<evidence type="ECO:0000313" key="1">
    <source>
        <dbReference type="EMBL" id="PWY61669.1"/>
    </source>
</evidence>
<dbReference type="RefSeq" id="XP_025381767.1">
    <property type="nucleotide sequence ID" value="XM_025527085.1"/>
</dbReference>
<sequence>DIIPDQIALYAVYMPILRTQVLSYVHTWNQLRIRKQRERSYVVSGRPFMNYYHPEHIIDHGLLVHEESLQQLRDSVRGWDMAEYLPSETLEW</sequence>
<comment type="caution">
    <text evidence="1">The sequence shown here is derived from an EMBL/GenBank/DDBJ whole genome shotgun (WGS) entry which is preliminary data.</text>
</comment>
<protein>
    <submittedName>
        <fullName evidence="1">Uncharacterized protein</fullName>
    </submittedName>
</protein>
<reference evidence="1" key="1">
    <citation type="submission" date="2016-12" db="EMBL/GenBank/DDBJ databases">
        <title>The genomes of Aspergillus section Nigri reveals drivers in fungal speciation.</title>
        <authorList>
            <consortium name="DOE Joint Genome Institute"/>
            <person name="Vesth T.C."/>
            <person name="Nybo J."/>
            <person name="Theobald S."/>
            <person name="Brandl J."/>
            <person name="Frisvad J.C."/>
            <person name="Nielsen K.F."/>
            <person name="Lyhne E.K."/>
            <person name="Kogle M.E."/>
            <person name="Kuo A."/>
            <person name="Riley R."/>
            <person name="Clum A."/>
            <person name="Nolan M."/>
            <person name="Lipzen A."/>
            <person name="Salamov A."/>
            <person name="Henrissat B."/>
            <person name="Wiebenga A."/>
            <person name="De vries R.P."/>
            <person name="Grigoriev I.V."/>
            <person name="Mortensen U.H."/>
            <person name="Andersen M.R."/>
            <person name="Baker S.E."/>
        </authorList>
    </citation>
    <scope>NUCLEOTIDE SEQUENCE</scope>
    <source>
        <strain evidence="1">CBS 122712</strain>
    </source>
</reference>
<dbReference type="VEuPathDB" id="FungiDB:BO83DRAFT_277825"/>
<accession>A0A317UK32</accession>
<name>A0A317UK32_ASPEC</name>
<gene>
    <name evidence="1" type="ORF">BO83DRAFT_277825</name>
</gene>
<feature type="non-terminal residue" evidence="1">
    <location>
        <position position="1"/>
    </location>
</feature>
<dbReference type="EMBL" id="MSFU01000070">
    <property type="protein sequence ID" value="PWY61669.1"/>
    <property type="molecule type" value="Genomic_DNA"/>
</dbReference>
<feature type="non-terminal residue" evidence="1">
    <location>
        <position position="92"/>
    </location>
</feature>